<name>A0AAN6ETR2_EXODE</name>
<proteinExistence type="predicted"/>
<feature type="compositionally biased region" description="Basic and acidic residues" evidence="1">
    <location>
        <begin position="97"/>
        <end position="108"/>
    </location>
</feature>
<evidence type="ECO:0000313" key="3">
    <source>
        <dbReference type="Proteomes" id="UP001161757"/>
    </source>
</evidence>
<evidence type="ECO:0000313" key="2">
    <source>
        <dbReference type="EMBL" id="KAJ8989725.1"/>
    </source>
</evidence>
<dbReference type="Proteomes" id="UP001161757">
    <property type="component" value="Unassembled WGS sequence"/>
</dbReference>
<evidence type="ECO:0000256" key="1">
    <source>
        <dbReference type="SAM" id="MobiDB-lite"/>
    </source>
</evidence>
<comment type="caution">
    <text evidence="2">The sequence shown here is derived from an EMBL/GenBank/DDBJ whole genome shotgun (WGS) entry which is preliminary data.</text>
</comment>
<gene>
    <name evidence="2" type="ORF">HRR80_006444</name>
</gene>
<dbReference type="EMBL" id="JAJGCB010000013">
    <property type="protein sequence ID" value="KAJ8989725.1"/>
    <property type="molecule type" value="Genomic_DNA"/>
</dbReference>
<dbReference type="AlphaFoldDB" id="A0AAN6ETR2"/>
<reference evidence="2" key="1">
    <citation type="submission" date="2023-01" db="EMBL/GenBank/DDBJ databases">
        <title>Exophiala dermititidis isolated from Cystic Fibrosis Patient.</title>
        <authorList>
            <person name="Kurbessoian T."/>
            <person name="Crocker A."/>
            <person name="Murante D."/>
            <person name="Hogan D.A."/>
            <person name="Stajich J.E."/>
        </authorList>
    </citation>
    <scope>NUCLEOTIDE SEQUENCE</scope>
    <source>
        <strain evidence="2">Ex8</strain>
    </source>
</reference>
<feature type="compositionally biased region" description="Low complexity" evidence="1">
    <location>
        <begin position="79"/>
        <end position="89"/>
    </location>
</feature>
<protein>
    <submittedName>
        <fullName evidence="2">Uncharacterized protein</fullName>
    </submittedName>
</protein>
<organism evidence="2 3">
    <name type="scientific">Exophiala dermatitidis</name>
    <name type="common">Black yeast-like fungus</name>
    <name type="synonym">Wangiella dermatitidis</name>
    <dbReference type="NCBI Taxonomy" id="5970"/>
    <lineage>
        <taxon>Eukaryota</taxon>
        <taxon>Fungi</taxon>
        <taxon>Dikarya</taxon>
        <taxon>Ascomycota</taxon>
        <taxon>Pezizomycotina</taxon>
        <taxon>Eurotiomycetes</taxon>
        <taxon>Chaetothyriomycetidae</taxon>
        <taxon>Chaetothyriales</taxon>
        <taxon>Herpotrichiellaceae</taxon>
        <taxon>Exophiala</taxon>
    </lineage>
</organism>
<accession>A0AAN6ETR2</accession>
<sequence length="108" mass="11709">MMMIESDRSRSSPPLLAQCLAHCREASHNNSRLTSVKARVRLMLPRLQCRNGMQHRAQTRGDKGAAVVAVVGVVVAAGAQGHQQQNNHVTATATTGDPRKPEMPDESK</sequence>
<feature type="region of interest" description="Disordered" evidence="1">
    <location>
        <begin position="79"/>
        <end position="108"/>
    </location>
</feature>